<dbReference type="EMBL" id="HBFX01002669">
    <property type="protein sequence ID" value="CAD8947103.1"/>
    <property type="molecule type" value="Transcribed_RNA"/>
</dbReference>
<dbReference type="PANTHER" id="PTHR33724:SF1">
    <property type="entry name" value="INTRAFLAGELLAR TRANSPORT PROTEIN 43 HOMOLOG"/>
    <property type="match status" value="1"/>
</dbReference>
<organism evidence="3">
    <name type="scientific">Hemiselmis andersenii</name>
    <name type="common">Cryptophyte alga</name>
    <dbReference type="NCBI Taxonomy" id="464988"/>
    <lineage>
        <taxon>Eukaryota</taxon>
        <taxon>Cryptophyceae</taxon>
        <taxon>Cryptomonadales</taxon>
        <taxon>Hemiselmidaceae</taxon>
        <taxon>Hemiselmis</taxon>
    </lineage>
</organism>
<dbReference type="InterPro" id="IPR029302">
    <property type="entry name" value="IFT43"/>
</dbReference>
<proteinExistence type="predicted"/>
<gene>
    <name evidence="3" type="ORF">HAND00432_LOCUS1621</name>
</gene>
<dbReference type="PANTHER" id="PTHR33724">
    <property type="entry name" value="INTRAFLAGELLAR TRANSPORT PROTEIN 43 HOMOLOG"/>
    <property type="match status" value="1"/>
</dbReference>
<evidence type="ECO:0008006" key="4">
    <source>
        <dbReference type="Google" id="ProtNLM"/>
    </source>
</evidence>
<dbReference type="AlphaFoldDB" id="A0A7S1DFL6"/>
<evidence type="ECO:0000313" key="3">
    <source>
        <dbReference type="EMBL" id="CAD8947103.1"/>
    </source>
</evidence>
<sequence length="206" mass="21993">MSGAFIDETGNLEGALREKPRVPVRGRNRRQAQQDDEDVGVSSGNSPGAKPPKQGGWGADDGAGEARAAQAGRRAENTTAISGMNDDGKRQDDDDGDTLVIPDLEEADEDDMTLLVAEPGMIDQGALPINLHLDDGQLPSSQVDGLDLSLLYEFLLPKKSLVADDEPWDADTMLNRLKQSMQQEEDDKAGAGGEAESKAPSQPVLR</sequence>
<name>A0A7S1DFL6_HEMAN</name>
<dbReference type="GO" id="GO:0030991">
    <property type="term" value="C:intraciliary transport particle A"/>
    <property type="evidence" value="ECO:0007669"/>
    <property type="project" value="InterPro"/>
</dbReference>
<dbReference type="GO" id="GO:0035721">
    <property type="term" value="P:intraciliary retrograde transport"/>
    <property type="evidence" value="ECO:0007669"/>
    <property type="project" value="TreeGrafter"/>
</dbReference>
<accession>A0A7S1DFL6</accession>
<dbReference type="Pfam" id="PF15305">
    <property type="entry name" value="IFT43"/>
    <property type="match status" value="1"/>
</dbReference>
<keyword evidence="1" id="KW-0970">Cilium biogenesis/degradation</keyword>
<protein>
    <recommendedName>
        <fullName evidence="4">Intraflagellar transport protein 43</fullName>
    </recommendedName>
</protein>
<evidence type="ECO:0000256" key="2">
    <source>
        <dbReference type="SAM" id="MobiDB-lite"/>
    </source>
</evidence>
<dbReference type="GO" id="GO:0005929">
    <property type="term" value="C:cilium"/>
    <property type="evidence" value="ECO:0007669"/>
    <property type="project" value="TreeGrafter"/>
</dbReference>
<reference evidence="3" key="1">
    <citation type="submission" date="2021-01" db="EMBL/GenBank/DDBJ databases">
        <authorList>
            <person name="Corre E."/>
            <person name="Pelletier E."/>
            <person name="Niang G."/>
            <person name="Scheremetjew M."/>
            <person name="Finn R."/>
            <person name="Kale V."/>
            <person name="Holt S."/>
            <person name="Cochrane G."/>
            <person name="Meng A."/>
            <person name="Brown T."/>
            <person name="Cohen L."/>
        </authorList>
    </citation>
    <scope>NUCLEOTIDE SEQUENCE</scope>
    <source>
        <strain evidence="3">CCMP644</strain>
    </source>
</reference>
<feature type="region of interest" description="Disordered" evidence="2">
    <location>
        <begin position="175"/>
        <end position="206"/>
    </location>
</feature>
<evidence type="ECO:0000256" key="1">
    <source>
        <dbReference type="ARBA" id="ARBA00022794"/>
    </source>
</evidence>
<feature type="region of interest" description="Disordered" evidence="2">
    <location>
        <begin position="1"/>
        <end position="99"/>
    </location>
</feature>